<name>A0A6L6J8R8_9RHOB</name>
<dbReference type="Gene3D" id="1.20.1560.10">
    <property type="entry name" value="ABC transporter type 1, transmembrane domain"/>
    <property type="match status" value="1"/>
</dbReference>
<evidence type="ECO:0000256" key="2">
    <source>
        <dbReference type="ARBA" id="ARBA00022692"/>
    </source>
</evidence>
<keyword evidence="8" id="KW-0547">Nucleotide-binding</keyword>
<evidence type="ECO:0000256" key="1">
    <source>
        <dbReference type="ARBA" id="ARBA00004651"/>
    </source>
</evidence>
<evidence type="ECO:0000259" key="7">
    <source>
        <dbReference type="PROSITE" id="PS50929"/>
    </source>
</evidence>
<feature type="domain" description="ABC transmembrane type-1" evidence="7">
    <location>
        <begin position="75"/>
        <end position="326"/>
    </location>
</feature>
<dbReference type="PROSITE" id="PS50893">
    <property type="entry name" value="ABC_TRANSPORTER_2"/>
    <property type="match status" value="1"/>
</dbReference>
<evidence type="ECO:0000259" key="6">
    <source>
        <dbReference type="PROSITE" id="PS50893"/>
    </source>
</evidence>
<feature type="transmembrane region" description="Helical" evidence="5">
    <location>
        <begin position="86"/>
        <end position="108"/>
    </location>
</feature>
<organism evidence="8 9">
    <name type="scientific">Paracoccus aestuariivivens</name>
    <dbReference type="NCBI Taxonomy" id="1820333"/>
    <lineage>
        <taxon>Bacteria</taxon>
        <taxon>Pseudomonadati</taxon>
        <taxon>Pseudomonadota</taxon>
        <taxon>Alphaproteobacteria</taxon>
        <taxon>Rhodobacterales</taxon>
        <taxon>Paracoccaceae</taxon>
        <taxon>Paracoccus</taxon>
    </lineage>
</organism>
<evidence type="ECO:0000313" key="9">
    <source>
        <dbReference type="Proteomes" id="UP000478183"/>
    </source>
</evidence>
<dbReference type="GO" id="GO:0140359">
    <property type="term" value="F:ABC-type transporter activity"/>
    <property type="evidence" value="ECO:0007669"/>
    <property type="project" value="InterPro"/>
</dbReference>
<dbReference type="Pfam" id="PF00664">
    <property type="entry name" value="ABC_membrane"/>
    <property type="match status" value="1"/>
</dbReference>
<proteinExistence type="predicted"/>
<keyword evidence="4 5" id="KW-0472">Membrane</keyword>
<dbReference type="Gene3D" id="3.40.50.300">
    <property type="entry name" value="P-loop containing nucleotide triphosphate hydrolases"/>
    <property type="match status" value="2"/>
</dbReference>
<keyword evidence="2 5" id="KW-0812">Transmembrane</keyword>
<dbReference type="PANTHER" id="PTHR24221">
    <property type="entry name" value="ATP-BINDING CASSETTE SUB-FAMILY B"/>
    <property type="match status" value="1"/>
</dbReference>
<evidence type="ECO:0000313" key="8">
    <source>
        <dbReference type="EMBL" id="MTH77896.1"/>
    </source>
</evidence>
<dbReference type="AlphaFoldDB" id="A0A6L6J8R8"/>
<dbReference type="GO" id="GO:0016887">
    <property type="term" value="F:ATP hydrolysis activity"/>
    <property type="evidence" value="ECO:0007669"/>
    <property type="project" value="InterPro"/>
</dbReference>
<keyword evidence="8" id="KW-0067">ATP-binding</keyword>
<evidence type="ECO:0000256" key="5">
    <source>
        <dbReference type="SAM" id="Phobius"/>
    </source>
</evidence>
<keyword evidence="9" id="KW-1185">Reference proteome</keyword>
<dbReference type="GO" id="GO:0005524">
    <property type="term" value="F:ATP binding"/>
    <property type="evidence" value="ECO:0007669"/>
    <property type="project" value="UniProtKB-KW"/>
</dbReference>
<dbReference type="Proteomes" id="UP000478183">
    <property type="component" value="Unassembled WGS sequence"/>
</dbReference>
<dbReference type="InterPro" id="IPR027417">
    <property type="entry name" value="P-loop_NTPase"/>
</dbReference>
<comment type="caution">
    <text evidence="8">The sequence shown here is derived from an EMBL/GenBank/DDBJ whole genome shotgun (WGS) entry which is preliminary data.</text>
</comment>
<dbReference type="PANTHER" id="PTHR24221:SF654">
    <property type="entry name" value="ATP-BINDING CASSETTE SUB-FAMILY B MEMBER 6"/>
    <property type="match status" value="1"/>
</dbReference>
<protein>
    <submittedName>
        <fullName evidence="8">ABC transporter ATP-binding protein</fullName>
    </submittedName>
</protein>
<dbReference type="InterPro" id="IPR003439">
    <property type="entry name" value="ABC_transporter-like_ATP-bd"/>
</dbReference>
<evidence type="ECO:0000256" key="3">
    <source>
        <dbReference type="ARBA" id="ARBA00022989"/>
    </source>
</evidence>
<dbReference type="CDD" id="cd07346">
    <property type="entry name" value="ABC_6TM_exporters"/>
    <property type="match status" value="1"/>
</dbReference>
<comment type="subcellular location">
    <subcellularLocation>
        <location evidence="1">Cell membrane</location>
        <topology evidence="1">Multi-pass membrane protein</topology>
    </subcellularLocation>
</comment>
<keyword evidence="3 5" id="KW-1133">Transmembrane helix</keyword>
<reference evidence="8 9" key="1">
    <citation type="submission" date="2019-11" db="EMBL/GenBank/DDBJ databases">
        <authorList>
            <person name="Dong K."/>
        </authorList>
    </citation>
    <scope>NUCLEOTIDE SEQUENCE [LARGE SCALE GENOMIC DNA]</scope>
    <source>
        <strain evidence="8 9">NBRC 111993</strain>
    </source>
</reference>
<dbReference type="SUPFAM" id="SSF90123">
    <property type="entry name" value="ABC transporter transmembrane region"/>
    <property type="match status" value="1"/>
</dbReference>
<feature type="transmembrane region" description="Helical" evidence="5">
    <location>
        <begin position="181"/>
        <end position="204"/>
    </location>
</feature>
<dbReference type="InterPro" id="IPR036640">
    <property type="entry name" value="ABC1_TM_sf"/>
</dbReference>
<dbReference type="InterPro" id="IPR011527">
    <property type="entry name" value="ABC1_TM_dom"/>
</dbReference>
<sequence>MEPNIFRYIWMHTRRDQIFIVLVVMVSMIPFYLAFDLPKQIVNRPLQGQGFEQPGSTQPFMNLSLQLPYFGRIELTEGIQLERVELLIALSLTFLMLVIINGLFKFYINVRKGRLGERLLRRIRYELVDRILRFPPQRFRQAKSGEIASLVKDEIEPLGGFAADAFTQPAMLGGQAVTAMFFIFMQHFWLGMVALAMAGVQVAIIPRMRRRLIVLGRQRQITARELSGRVAEIVDGIQTIHSNDTTNWERADIVARLGRIFSIRYDIYQWKFLVKFLNNFIAQLTPFLFYSIGGYLTIKGTLDVGQLIAVINAYKELPGPLKELIDWDLARQDMQVKYEQVIEQFEAEGLADPSRQDLDAEIPPDPLSPLALHKLSLRNDLGTMLLDDVSLEVARGETLAVIGEASGGAPLVGEVFAGIQRPSQGRIMLGDSDMAQLPERVTGRIISYAGPAIHLLGGTVMENMTYALNRKPGEPPMDEDPVLRAERDWRWHEARLAGNPVYDKDADWIDYEAIQPVPNGDGLIGSIFSVLEVVGLSGDVVTFAIHAQVEAGMVPEIEAAVLDMRRRLRDRLAEQNLVNAVLPFEPDRYNSEATIAENLLFGVPTDADASIGVIVADPFFREALIELGLASRLFDLGWRFARVTLDLFGSLADNPDLLQWLTYMTPEELPEYEHILNHTEPGGMDHTTLAYRIRLIRLAMSYVEPKYRFSLLDDDLRARLVEGRKTLAERMPADLRSHLQPYDPATYLQRATILQNILFGKVNRRLGRSEERIADSVRSVLREAMANDTVLRDRILSLGLRYDIGSGGRRLTLLQRQRLALARTLLRRSDYYVFNEPLSGVDPLLQEQMIGKVLGFLGDQPDPAGVVWVLANPAFAHHFHRRAEFAKGRLVQDAASLQLLAQE</sequence>
<evidence type="ECO:0000256" key="4">
    <source>
        <dbReference type="ARBA" id="ARBA00023136"/>
    </source>
</evidence>
<dbReference type="SUPFAM" id="SSF52540">
    <property type="entry name" value="P-loop containing nucleoside triphosphate hydrolases"/>
    <property type="match status" value="1"/>
</dbReference>
<feature type="transmembrane region" description="Helical" evidence="5">
    <location>
        <begin position="18"/>
        <end position="35"/>
    </location>
</feature>
<feature type="domain" description="ABC transporter" evidence="6">
    <location>
        <begin position="370"/>
        <end position="903"/>
    </location>
</feature>
<dbReference type="GO" id="GO:0005886">
    <property type="term" value="C:plasma membrane"/>
    <property type="evidence" value="ECO:0007669"/>
    <property type="project" value="UniProtKB-SubCell"/>
</dbReference>
<dbReference type="PROSITE" id="PS50929">
    <property type="entry name" value="ABC_TM1F"/>
    <property type="match status" value="1"/>
</dbReference>
<dbReference type="EMBL" id="WMIE01000004">
    <property type="protein sequence ID" value="MTH77896.1"/>
    <property type="molecule type" value="Genomic_DNA"/>
</dbReference>
<gene>
    <name evidence="8" type="ORF">GL286_09175</name>
</gene>
<dbReference type="OrthoDB" id="9760920at2"/>
<accession>A0A6L6J8R8</accession>
<dbReference type="InterPro" id="IPR039421">
    <property type="entry name" value="Type_1_exporter"/>
</dbReference>